<dbReference type="PANTHER" id="PTHR42784">
    <property type="entry name" value="PYRANOSE 2-OXIDASE"/>
    <property type="match status" value="1"/>
</dbReference>
<dbReference type="InterPro" id="IPR051473">
    <property type="entry name" value="P2Ox-like"/>
</dbReference>
<accession>A0A3N1XTD0</accession>
<dbReference type="Pfam" id="PF05199">
    <property type="entry name" value="GMC_oxred_C"/>
    <property type="match status" value="1"/>
</dbReference>
<reference evidence="7 8" key="1">
    <citation type="submission" date="2018-11" db="EMBL/GenBank/DDBJ databases">
        <title>Genomic Encyclopedia of Type Strains, Phase IV (KMG-IV): sequencing the most valuable type-strain genomes for metagenomic binning, comparative biology and taxonomic classification.</title>
        <authorList>
            <person name="Goeker M."/>
        </authorList>
    </citation>
    <scope>NUCLEOTIDE SEQUENCE [LARGE SCALE GENOMIC DNA]</scope>
    <source>
        <strain evidence="7 8">DSM 100275</strain>
    </source>
</reference>
<comment type="cofactor">
    <cofactor evidence="1">
        <name>FAD</name>
        <dbReference type="ChEBI" id="CHEBI:57692"/>
    </cofactor>
</comment>
<comment type="caution">
    <text evidence="7">The sequence shown here is derived from an EMBL/GenBank/DDBJ whole genome shotgun (WGS) entry which is preliminary data.</text>
</comment>
<dbReference type="GO" id="GO:0050660">
    <property type="term" value="F:flavin adenine dinucleotide binding"/>
    <property type="evidence" value="ECO:0007669"/>
    <property type="project" value="InterPro"/>
</dbReference>
<keyword evidence="5" id="KW-0560">Oxidoreductase</keyword>
<evidence type="ECO:0000313" key="7">
    <source>
        <dbReference type="EMBL" id="ROR29508.1"/>
    </source>
</evidence>
<dbReference type="Proteomes" id="UP000276634">
    <property type="component" value="Unassembled WGS sequence"/>
</dbReference>
<keyword evidence="3" id="KW-0285">Flavoprotein</keyword>
<dbReference type="Pfam" id="PF00732">
    <property type="entry name" value="GMC_oxred_N"/>
    <property type="match status" value="1"/>
</dbReference>
<dbReference type="EMBL" id="RJVI01000003">
    <property type="protein sequence ID" value="ROR29508.1"/>
    <property type="molecule type" value="Genomic_DNA"/>
</dbReference>
<feature type="domain" description="Glucose-methanol-choline oxidoreductase N-terminal" evidence="6">
    <location>
        <begin position="293"/>
        <end position="307"/>
    </location>
</feature>
<dbReference type="Gene3D" id="3.50.50.60">
    <property type="entry name" value="FAD/NAD(P)-binding domain"/>
    <property type="match status" value="2"/>
</dbReference>
<evidence type="ECO:0000313" key="8">
    <source>
        <dbReference type="Proteomes" id="UP000276634"/>
    </source>
</evidence>
<dbReference type="SUPFAM" id="SSF54373">
    <property type="entry name" value="FAD-linked reductases, C-terminal domain"/>
    <property type="match status" value="1"/>
</dbReference>
<dbReference type="Pfam" id="PF01266">
    <property type="entry name" value="DAO"/>
    <property type="match status" value="1"/>
</dbReference>
<evidence type="ECO:0000256" key="4">
    <source>
        <dbReference type="ARBA" id="ARBA00022827"/>
    </source>
</evidence>
<evidence type="ECO:0000259" key="6">
    <source>
        <dbReference type="PROSITE" id="PS00624"/>
    </source>
</evidence>
<sequence length="546" mass="58226">MPEPVDVVVVGAGAGGTACAWRLASRGASVMVLESGPAYDPARDYRLHRPDWERVGFPEKRPGLPYTVAPLQPLDPAHDSLRSWSAGLGRINRTGRRQPVGYLHVRGVGGATLHFTGEAHRLHPDAFRIRSLLGVGADWPLGYEALEPYYDVAERIVGVAGTDPDPRCPRSRPYPFPPHPVGWTSRPVIAGLRRLGLGWAPNPLAVLPQPWDGRPACNYCAQCNRGCPRRDKGSADVTFARRAAATGRCRIVTGATVLRVLPDRRDRVHGVEYADEAGGRHRVRAGAVVLAAGAVFTPRLLLVSGLGNESGEVGRNFMETLSWTSAGLHPRPLQAHRGLPREVICWDRSAPDPAARVPGGFRLGPATAEAGYAGPAGHAVHLVAGIGRGHKRAMRERFGHALAVGAIGECLPNPGSFVDLDPEVRDAHGLPVARIHSRLDADALARLAEMAATVRAVLAAAGVEAVAAEFGSLDLFQSTHVFGTCRMGRDPRTSVVDDQGRSHRWRNLWIADASVFPSSGGGEAPSLTVEALAIRTADAILAAARG</sequence>
<organism evidence="7 8">
    <name type="scientific">Inmirania thermothiophila</name>
    <dbReference type="NCBI Taxonomy" id="1750597"/>
    <lineage>
        <taxon>Bacteria</taxon>
        <taxon>Pseudomonadati</taxon>
        <taxon>Pseudomonadota</taxon>
        <taxon>Gammaproteobacteria</taxon>
        <taxon>Chromatiales</taxon>
        <taxon>Ectothiorhodospiraceae</taxon>
        <taxon>Inmirania</taxon>
    </lineage>
</organism>
<evidence type="ECO:0000256" key="2">
    <source>
        <dbReference type="ARBA" id="ARBA00010790"/>
    </source>
</evidence>
<evidence type="ECO:0000256" key="5">
    <source>
        <dbReference type="ARBA" id="ARBA00023002"/>
    </source>
</evidence>
<name>A0A3N1XTD0_9GAMM</name>
<dbReference type="InterPro" id="IPR036188">
    <property type="entry name" value="FAD/NAD-bd_sf"/>
</dbReference>
<proteinExistence type="inferred from homology"/>
<dbReference type="InterPro" id="IPR000172">
    <property type="entry name" value="GMC_OxRdtase_N"/>
</dbReference>
<evidence type="ECO:0000256" key="3">
    <source>
        <dbReference type="ARBA" id="ARBA00022630"/>
    </source>
</evidence>
<dbReference type="SUPFAM" id="SSF51905">
    <property type="entry name" value="FAD/NAD(P)-binding domain"/>
    <property type="match status" value="1"/>
</dbReference>
<comment type="similarity">
    <text evidence="2">Belongs to the GMC oxidoreductase family.</text>
</comment>
<keyword evidence="4" id="KW-0274">FAD</keyword>
<dbReference type="PROSITE" id="PS00624">
    <property type="entry name" value="GMC_OXRED_2"/>
    <property type="match status" value="1"/>
</dbReference>
<dbReference type="GO" id="GO:0016614">
    <property type="term" value="F:oxidoreductase activity, acting on CH-OH group of donors"/>
    <property type="evidence" value="ECO:0007669"/>
    <property type="project" value="InterPro"/>
</dbReference>
<gene>
    <name evidence="7" type="ORF">EDC57_2178</name>
</gene>
<dbReference type="OrthoDB" id="9787779at2"/>
<keyword evidence="8" id="KW-1185">Reference proteome</keyword>
<dbReference type="AlphaFoldDB" id="A0A3N1XTD0"/>
<dbReference type="InterPro" id="IPR007867">
    <property type="entry name" value="GMC_OxRtase_C"/>
</dbReference>
<dbReference type="PANTHER" id="PTHR42784:SF1">
    <property type="entry name" value="PYRANOSE 2-OXIDASE"/>
    <property type="match status" value="1"/>
</dbReference>
<evidence type="ECO:0000256" key="1">
    <source>
        <dbReference type="ARBA" id="ARBA00001974"/>
    </source>
</evidence>
<protein>
    <submittedName>
        <fullName evidence="7">Choline dehydrogenase-like flavoprotein</fullName>
    </submittedName>
</protein>
<dbReference type="RefSeq" id="WP_123401927.1">
    <property type="nucleotide sequence ID" value="NZ_RJVI01000003.1"/>
</dbReference>
<dbReference type="InterPro" id="IPR006076">
    <property type="entry name" value="FAD-dep_OxRdtase"/>
</dbReference>